<keyword evidence="1" id="KW-1133">Transmembrane helix</keyword>
<evidence type="ECO:0000313" key="2">
    <source>
        <dbReference type="EMBL" id="MZR13451.1"/>
    </source>
</evidence>
<sequence>MRYLIALLATTAPALAHPGHGVTLHLHEKDGLLIAGIAFVIAMTLSAVAVLRAVKARA</sequence>
<evidence type="ECO:0000313" key="3">
    <source>
        <dbReference type="Proteomes" id="UP000467322"/>
    </source>
</evidence>
<dbReference type="EMBL" id="WTUX01000012">
    <property type="protein sequence ID" value="MZR13451.1"/>
    <property type="molecule type" value="Genomic_DNA"/>
</dbReference>
<gene>
    <name evidence="2" type="ORF">GQE99_10535</name>
</gene>
<accession>A0A845MA26</accession>
<feature type="transmembrane region" description="Helical" evidence="1">
    <location>
        <begin position="32"/>
        <end position="54"/>
    </location>
</feature>
<proteinExistence type="predicted"/>
<dbReference type="RefSeq" id="WP_161351571.1">
    <property type="nucleotide sequence ID" value="NZ_WTUX01000012.1"/>
</dbReference>
<reference evidence="2 3" key="1">
    <citation type="submission" date="2019-12" db="EMBL/GenBank/DDBJ databases">
        <title>Maritimibacter sp. nov. sp. isolated from sea sand.</title>
        <authorList>
            <person name="Kim J."/>
            <person name="Jeong S.E."/>
            <person name="Jung H.S."/>
            <person name="Jeon C.O."/>
        </authorList>
    </citation>
    <scope>NUCLEOTIDE SEQUENCE [LARGE SCALE GENOMIC DNA]</scope>
    <source>
        <strain evidence="2 3">DP07</strain>
    </source>
</reference>
<keyword evidence="1" id="KW-0812">Transmembrane</keyword>
<comment type="caution">
    <text evidence="2">The sequence shown here is derived from an EMBL/GenBank/DDBJ whole genome shotgun (WGS) entry which is preliminary data.</text>
</comment>
<protein>
    <submittedName>
        <fullName evidence="2">Uncharacterized protein</fullName>
    </submittedName>
</protein>
<keyword evidence="1" id="KW-0472">Membrane</keyword>
<dbReference type="Proteomes" id="UP000467322">
    <property type="component" value="Unassembled WGS sequence"/>
</dbReference>
<evidence type="ECO:0000256" key="1">
    <source>
        <dbReference type="SAM" id="Phobius"/>
    </source>
</evidence>
<dbReference type="AlphaFoldDB" id="A0A845MA26"/>
<organism evidence="2 3">
    <name type="scientific">Maritimibacter harenae</name>
    <dbReference type="NCBI Taxonomy" id="2606218"/>
    <lineage>
        <taxon>Bacteria</taxon>
        <taxon>Pseudomonadati</taxon>
        <taxon>Pseudomonadota</taxon>
        <taxon>Alphaproteobacteria</taxon>
        <taxon>Rhodobacterales</taxon>
        <taxon>Roseobacteraceae</taxon>
        <taxon>Maritimibacter</taxon>
    </lineage>
</organism>
<name>A0A845MA26_9RHOB</name>
<keyword evidence="3" id="KW-1185">Reference proteome</keyword>